<comment type="caution">
    <text evidence="1">The sequence shown here is derived from an EMBL/GenBank/DDBJ whole genome shotgun (WGS) entry which is preliminary data.</text>
</comment>
<reference evidence="1" key="2">
    <citation type="submission" date="2023-02" db="EMBL/GenBank/DDBJ databases">
        <authorList>
            <person name="Swenson N.G."/>
            <person name="Wegrzyn J.L."/>
            <person name="Mcevoy S.L."/>
        </authorList>
    </citation>
    <scope>NUCLEOTIDE SEQUENCE</scope>
    <source>
        <strain evidence="1">91603</strain>
        <tissue evidence="1">Leaf</tissue>
    </source>
</reference>
<organism evidence="1 2">
    <name type="scientific">Acer negundo</name>
    <name type="common">Box elder</name>
    <dbReference type="NCBI Taxonomy" id="4023"/>
    <lineage>
        <taxon>Eukaryota</taxon>
        <taxon>Viridiplantae</taxon>
        <taxon>Streptophyta</taxon>
        <taxon>Embryophyta</taxon>
        <taxon>Tracheophyta</taxon>
        <taxon>Spermatophyta</taxon>
        <taxon>Magnoliopsida</taxon>
        <taxon>eudicotyledons</taxon>
        <taxon>Gunneridae</taxon>
        <taxon>Pentapetalae</taxon>
        <taxon>rosids</taxon>
        <taxon>malvids</taxon>
        <taxon>Sapindales</taxon>
        <taxon>Sapindaceae</taxon>
        <taxon>Hippocastanoideae</taxon>
        <taxon>Acereae</taxon>
        <taxon>Acer</taxon>
    </lineage>
</organism>
<protein>
    <submittedName>
        <fullName evidence="1">Uncharacterized protein</fullName>
    </submittedName>
</protein>
<dbReference type="PANTHER" id="PTHR34127">
    <property type="entry name" value="OS04G0405600 PROTEIN"/>
    <property type="match status" value="1"/>
</dbReference>
<dbReference type="EMBL" id="JAJSOW010000107">
    <property type="protein sequence ID" value="KAI9157650.1"/>
    <property type="molecule type" value="Genomic_DNA"/>
</dbReference>
<dbReference type="PANTHER" id="PTHR34127:SF1">
    <property type="entry name" value="OS04G0405600 PROTEIN"/>
    <property type="match status" value="1"/>
</dbReference>
<accession>A0AAD5NGF1</accession>
<dbReference type="InterPro" id="IPR010765">
    <property type="entry name" value="DUF1350"/>
</dbReference>
<proteinExistence type="predicted"/>
<gene>
    <name evidence="1" type="ORF">LWI28_025781</name>
</gene>
<keyword evidence="2" id="KW-1185">Reference proteome</keyword>
<dbReference type="Proteomes" id="UP001064489">
    <property type="component" value="Chromosome 12"/>
</dbReference>
<evidence type="ECO:0000313" key="1">
    <source>
        <dbReference type="EMBL" id="KAI9157650.1"/>
    </source>
</evidence>
<evidence type="ECO:0000313" key="2">
    <source>
        <dbReference type="Proteomes" id="UP001064489"/>
    </source>
</evidence>
<reference evidence="1" key="1">
    <citation type="journal article" date="2022" name="Plant J.">
        <title>Strategies of tolerance reflected in two North American maple genomes.</title>
        <authorList>
            <person name="McEvoy S.L."/>
            <person name="Sezen U.U."/>
            <person name="Trouern-Trend A."/>
            <person name="McMahon S.M."/>
            <person name="Schaberg P.G."/>
            <person name="Yang J."/>
            <person name="Wegrzyn J.L."/>
            <person name="Swenson N.G."/>
        </authorList>
    </citation>
    <scope>NUCLEOTIDE SEQUENCE</scope>
    <source>
        <strain evidence="1">91603</strain>
    </source>
</reference>
<dbReference type="Pfam" id="PF07082">
    <property type="entry name" value="DUF1350"/>
    <property type="match status" value="1"/>
</dbReference>
<name>A0AAD5NGF1_ACENE</name>
<sequence length="206" mass="23229">MVSCLWTHHPLLHRHRHPRRNQLESKSILSQFRLISSSASIRPSHRICCNYDDTSRNQQPPNSTGIQVYLDIERGILVVATPYASGFDYFYIADEVQLKVDRCLRFLDDTIRSYYGISRNLLIKFKDDAIDETSTLAQVLSSESAISSMLDMSIRFLPGDHGLPLQQALPDVPPAMADAVNRGSEMLANLTMGTPWETVAKKLATH</sequence>
<dbReference type="AlphaFoldDB" id="A0AAD5NGF1"/>